<gene>
    <name evidence="3" type="ORF">Pla110_17800</name>
</gene>
<keyword evidence="1" id="KW-1133">Transmembrane helix</keyword>
<proteinExistence type="predicted"/>
<organism evidence="3 4">
    <name type="scientific">Polystyrenella longa</name>
    <dbReference type="NCBI Taxonomy" id="2528007"/>
    <lineage>
        <taxon>Bacteria</taxon>
        <taxon>Pseudomonadati</taxon>
        <taxon>Planctomycetota</taxon>
        <taxon>Planctomycetia</taxon>
        <taxon>Planctomycetales</taxon>
        <taxon>Planctomycetaceae</taxon>
        <taxon>Polystyrenella</taxon>
    </lineage>
</organism>
<dbReference type="Pfam" id="PF13519">
    <property type="entry name" value="VWA_2"/>
    <property type="match status" value="1"/>
</dbReference>
<keyword evidence="1" id="KW-0812">Transmembrane</keyword>
<dbReference type="KEGG" id="plon:Pla110_17800"/>
<keyword evidence="1" id="KW-0472">Membrane</keyword>
<dbReference type="InterPro" id="IPR036465">
    <property type="entry name" value="vWFA_dom_sf"/>
</dbReference>
<accession>A0A518CLF4</accession>
<dbReference type="InterPro" id="IPR050768">
    <property type="entry name" value="UPF0353/GerABKA_families"/>
</dbReference>
<reference evidence="3 4" key="1">
    <citation type="submission" date="2019-02" db="EMBL/GenBank/DDBJ databases">
        <title>Deep-cultivation of Planctomycetes and their phenomic and genomic characterization uncovers novel biology.</title>
        <authorList>
            <person name="Wiegand S."/>
            <person name="Jogler M."/>
            <person name="Boedeker C."/>
            <person name="Pinto D."/>
            <person name="Vollmers J."/>
            <person name="Rivas-Marin E."/>
            <person name="Kohn T."/>
            <person name="Peeters S.H."/>
            <person name="Heuer A."/>
            <person name="Rast P."/>
            <person name="Oberbeckmann S."/>
            <person name="Bunk B."/>
            <person name="Jeske O."/>
            <person name="Meyerdierks A."/>
            <person name="Storesund J.E."/>
            <person name="Kallscheuer N."/>
            <person name="Luecker S."/>
            <person name="Lage O.M."/>
            <person name="Pohl T."/>
            <person name="Merkel B.J."/>
            <person name="Hornburger P."/>
            <person name="Mueller R.-W."/>
            <person name="Bruemmer F."/>
            <person name="Labrenz M."/>
            <person name="Spormann A.M."/>
            <person name="Op den Camp H."/>
            <person name="Overmann J."/>
            <person name="Amann R."/>
            <person name="Jetten M.S.M."/>
            <person name="Mascher T."/>
            <person name="Medema M.H."/>
            <person name="Devos D.P."/>
            <person name="Kaster A.-K."/>
            <person name="Ovreas L."/>
            <person name="Rohde M."/>
            <person name="Galperin M.Y."/>
            <person name="Jogler C."/>
        </authorList>
    </citation>
    <scope>NUCLEOTIDE SEQUENCE [LARGE SCALE GENOMIC DNA]</scope>
    <source>
        <strain evidence="3 4">Pla110</strain>
    </source>
</reference>
<feature type="domain" description="VWFA" evidence="2">
    <location>
        <begin position="97"/>
        <end position="189"/>
    </location>
</feature>
<dbReference type="Proteomes" id="UP000317178">
    <property type="component" value="Chromosome"/>
</dbReference>
<dbReference type="PANTHER" id="PTHR22550:SF14">
    <property type="entry name" value="VWFA DOMAIN-CONTAINING PROTEIN"/>
    <property type="match status" value="1"/>
</dbReference>
<dbReference type="OrthoDB" id="9807628at2"/>
<name>A0A518CLF4_9PLAN</name>
<keyword evidence="4" id="KW-1185">Reference proteome</keyword>
<feature type="transmembrane region" description="Helical" evidence="1">
    <location>
        <begin position="12"/>
        <end position="28"/>
    </location>
</feature>
<evidence type="ECO:0000259" key="2">
    <source>
        <dbReference type="Pfam" id="PF13519"/>
    </source>
</evidence>
<dbReference type="PANTHER" id="PTHR22550">
    <property type="entry name" value="SPORE GERMINATION PROTEIN"/>
    <property type="match status" value="1"/>
</dbReference>
<dbReference type="EMBL" id="CP036281">
    <property type="protein sequence ID" value="QDU80058.1"/>
    <property type="molecule type" value="Genomic_DNA"/>
</dbReference>
<dbReference type="Gene3D" id="3.40.50.410">
    <property type="entry name" value="von Willebrand factor, type A domain"/>
    <property type="match status" value="1"/>
</dbReference>
<evidence type="ECO:0000313" key="3">
    <source>
        <dbReference type="EMBL" id="QDU80058.1"/>
    </source>
</evidence>
<dbReference type="RefSeq" id="WP_144995148.1">
    <property type="nucleotide sequence ID" value="NZ_CP036281.1"/>
</dbReference>
<evidence type="ECO:0000313" key="4">
    <source>
        <dbReference type="Proteomes" id="UP000317178"/>
    </source>
</evidence>
<protein>
    <recommendedName>
        <fullName evidence="2">VWFA domain-containing protein</fullName>
    </recommendedName>
</protein>
<evidence type="ECO:0000256" key="1">
    <source>
        <dbReference type="SAM" id="Phobius"/>
    </source>
</evidence>
<sequence length="302" mass="33264">MSLLENFHFIRPLWLLLIPMAMGVWWLWQYRIDPLRGWREQVDPVLLKAMIVSGSERRDLSSHYLLAGWIVATVAVAGPTWRQDPSPFAADAAPLIILLKADKSMDQDGQSPTPLERGQLKIADLANIRKGQPLGLIAYAGSSHLVLPPTKDTSVVSEMASEISSDIMPEPGDRLDLAIAKAEEVLKGVEAGGTLLVIANSVEGDLKQIKSAQEKHGSFPIQFLALDENESIERAADALRATVVTLTPDDDDIMAISRAAERKSIVGIGGKEQRWQEAGYWLVPILAMALLLSFRREKRNSD</sequence>
<dbReference type="InterPro" id="IPR002035">
    <property type="entry name" value="VWF_A"/>
</dbReference>
<dbReference type="AlphaFoldDB" id="A0A518CLF4"/>